<protein>
    <submittedName>
        <fullName evidence="3">NTP transferase domain-containing protein</fullName>
    </submittedName>
</protein>
<evidence type="ECO:0000313" key="4">
    <source>
        <dbReference type="Proteomes" id="UP000502706"/>
    </source>
</evidence>
<dbReference type="EMBL" id="CP045121">
    <property type="protein sequence ID" value="QIN80479.1"/>
    <property type="molecule type" value="Genomic_DNA"/>
</dbReference>
<dbReference type="GO" id="GO:0016779">
    <property type="term" value="F:nucleotidyltransferase activity"/>
    <property type="evidence" value="ECO:0007669"/>
    <property type="project" value="UniProtKB-ARBA"/>
</dbReference>
<evidence type="ECO:0000313" key="3">
    <source>
        <dbReference type="EMBL" id="QIN80479.1"/>
    </source>
</evidence>
<feature type="compositionally biased region" description="Low complexity" evidence="1">
    <location>
        <begin position="128"/>
        <end position="151"/>
    </location>
</feature>
<keyword evidence="4" id="KW-1185">Reference proteome</keyword>
<keyword evidence="3" id="KW-0808">Transferase</keyword>
<evidence type="ECO:0000259" key="2">
    <source>
        <dbReference type="Pfam" id="PF12804"/>
    </source>
</evidence>
<dbReference type="CDD" id="cd04182">
    <property type="entry name" value="GT_2_like_f"/>
    <property type="match status" value="1"/>
</dbReference>
<dbReference type="AlphaFoldDB" id="A0A6G8Q1Y6"/>
<dbReference type="Pfam" id="PF12804">
    <property type="entry name" value="NTP_transf_3"/>
    <property type="match status" value="1"/>
</dbReference>
<sequence>MSGVSAIVLAAGAGSRFGGGKLLAPFGGRTLIETTLDGLRGAPVDETIVVVGSEGERLRSLSDAYGVRVVENPGWAEGMSTSVRAGLGACSSGSRAAVVALADQPLVGAGRWGVSSRPSRAGHAWRWRPTAGSSATRRSSPGRSGRSWSARCRGTGGRGRYSRATRNW</sequence>
<dbReference type="PANTHER" id="PTHR43777">
    <property type="entry name" value="MOLYBDENUM COFACTOR CYTIDYLYLTRANSFERASE"/>
    <property type="match status" value="1"/>
</dbReference>
<feature type="region of interest" description="Disordered" evidence="1">
    <location>
        <begin position="115"/>
        <end position="168"/>
    </location>
</feature>
<dbReference type="PANTHER" id="PTHR43777:SF1">
    <property type="entry name" value="MOLYBDENUM COFACTOR CYTIDYLYLTRANSFERASE"/>
    <property type="match status" value="1"/>
</dbReference>
<dbReference type="InterPro" id="IPR029044">
    <property type="entry name" value="Nucleotide-diphossugar_trans"/>
</dbReference>
<dbReference type="KEGG" id="rmar:GBA65_20345"/>
<dbReference type="SUPFAM" id="SSF53448">
    <property type="entry name" value="Nucleotide-diphospho-sugar transferases"/>
    <property type="match status" value="1"/>
</dbReference>
<reference evidence="3 4" key="1">
    <citation type="submission" date="2019-10" db="EMBL/GenBank/DDBJ databases">
        <title>Rubrobacter sp nov SCSIO 52915 isolated from a deep-sea sediment in the South China Sea.</title>
        <authorList>
            <person name="Chen R.W."/>
        </authorList>
    </citation>
    <scope>NUCLEOTIDE SEQUENCE [LARGE SCALE GENOMIC DNA]</scope>
    <source>
        <strain evidence="3 4">SCSIO 52915</strain>
    </source>
</reference>
<accession>A0A6G8Q1Y6</accession>
<organism evidence="3 4">
    <name type="scientific">Rubrobacter marinus</name>
    <dbReference type="NCBI Taxonomy" id="2653852"/>
    <lineage>
        <taxon>Bacteria</taxon>
        <taxon>Bacillati</taxon>
        <taxon>Actinomycetota</taxon>
        <taxon>Rubrobacteria</taxon>
        <taxon>Rubrobacterales</taxon>
        <taxon>Rubrobacteraceae</taxon>
        <taxon>Rubrobacter</taxon>
    </lineage>
</organism>
<feature type="domain" description="MobA-like NTP transferase" evidence="2">
    <location>
        <begin position="6"/>
        <end position="108"/>
    </location>
</feature>
<dbReference type="InterPro" id="IPR025877">
    <property type="entry name" value="MobA-like_NTP_Trfase"/>
</dbReference>
<evidence type="ECO:0000256" key="1">
    <source>
        <dbReference type="SAM" id="MobiDB-lite"/>
    </source>
</evidence>
<dbReference type="Gene3D" id="3.90.550.10">
    <property type="entry name" value="Spore Coat Polysaccharide Biosynthesis Protein SpsA, Chain A"/>
    <property type="match status" value="1"/>
</dbReference>
<proteinExistence type="predicted"/>
<dbReference type="Proteomes" id="UP000502706">
    <property type="component" value="Chromosome"/>
</dbReference>
<gene>
    <name evidence="3" type="ORF">GBA65_20345</name>
</gene>
<name>A0A6G8Q1Y6_9ACTN</name>